<comment type="caution">
    <text evidence="1">The sequence shown here is derived from an EMBL/GenBank/DDBJ whole genome shotgun (WGS) entry which is preliminary data.</text>
</comment>
<dbReference type="InterPro" id="IPR052370">
    <property type="entry name" value="Meta-cleavage_hydrolase"/>
</dbReference>
<dbReference type="Proteomes" id="UP000826656">
    <property type="component" value="Unassembled WGS sequence"/>
</dbReference>
<evidence type="ECO:0000313" key="2">
    <source>
        <dbReference type="Proteomes" id="UP000826656"/>
    </source>
</evidence>
<sequence>MFGNRKEKVELLEALVVSGKGKDATVKTPNYSQRIYILCGDDDKIFNKTFCDDMKK</sequence>
<dbReference type="PANTHER" id="PTHR43139:SF22">
    <property type="entry name" value="AB HYDROLASE-1 DOMAIN-CONTAINING PROTEIN"/>
    <property type="match status" value="1"/>
</dbReference>
<evidence type="ECO:0000313" key="1">
    <source>
        <dbReference type="EMBL" id="KAH0783669.1"/>
    </source>
</evidence>
<gene>
    <name evidence="1" type="ORF">KY290_003267</name>
</gene>
<accession>A0ABQ7WSF6</accession>
<name>A0ABQ7WSF6_SOLTU</name>
<protein>
    <submittedName>
        <fullName evidence="1">Uncharacterized protein</fullName>
    </submittedName>
</protein>
<organism evidence="1 2">
    <name type="scientific">Solanum tuberosum</name>
    <name type="common">Potato</name>
    <dbReference type="NCBI Taxonomy" id="4113"/>
    <lineage>
        <taxon>Eukaryota</taxon>
        <taxon>Viridiplantae</taxon>
        <taxon>Streptophyta</taxon>
        <taxon>Embryophyta</taxon>
        <taxon>Tracheophyta</taxon>
        <taxon>Spermatophyta</taxon>
        <taxon>Magnoliopsida</taxon>
        <taxon>eudicotyledons</taxon>
        <taxon>Gunneridae</taxon>
        <taxon>Pentapetalae</taxon>
        <taxon>asterids</taxon>
        <taxon>lamiids</taxon>
        <taxon>Solanales</taxon>
        <taxon>Solanaceae</taxon>
        <taxon>Solanoideae</taxon>
        <taxon>Solaneae</taxon>
        <taxon>Solanum</taxon>
    </lineage>
</organism>
<keyword evidence="2" id="KW-1185">Reference proteome</keyword>
<reference evidence="1 2" key="1">
    <citation type="journal article" date="2021" name="bioRxiv">
        <title>Chromosome-scale and haplotype-resolved genome assembly of a tetraploid potato cultivar.</title>
        <authorList>
            <person name="Sun H."/>
            <person name="Jiao W.-B."/>
            <person name="Krause K."/>
            <person name="Campoy J.A."/>
            <person name="Goel M."/>
            <person name="Folz-Donahue K."/>
            <person name="Kukat C."/>
            <person name="Huettel B."/>
            <person name="Schneeberger K."/>
        </authorList>
    </citation>
    <scope>NUCLEOTIDE SEQUENCE [LARGE SCALE GENOMIC DNA]</scope>
    <source>
        <strain evidence="1">SolTubOtavaFocal</strain>
        <tissue evidence="1">Leaves</tissue>
    </source>
</reference>
<dbReference type="PANTHER" id="PTHR43139">
    <property type="entry name" value="SI:DKEY-122A22.2"/>
    <property type="match status" value="1"/>
</dbReference>
<dbReference type="EMBL" id="JAIVGD010000001">
    <property type="protein sequence ID" value="KAH0783669.1"/>
    <property type="molecule type" value="Genomic_DNA"/>
</dbReference>
<proteinExistence type="predicted"/>